<keyword evidence="3" id="KW-0227">DNA damage</keyword>
<sequence>MEVMDTSPGLPQPEQTLSTTHETPRKRSLQDVDNSMDVDSAREKEKENQENTASEQKSSAETDSAENPAQEAEGERTSKPQPEVIKDNVRVEIPLNAIPPPNTTTERSEQSTTPSAKRRKVSPASKETKQQEKEAKDRQKAEEKAKKDEERARKEEEKAKKEEDKAKKEEEKRAKDEEKKKREAEREEEKKKKEAEREEEKKRREEKKKAKEEEKAQKEEEKRKKEEEKTKKARAQTKLNSFFAKPKTSTEASNASSGAAPKEPSNGTADEGTAKTASDYYRIFPEFFLQSHTVVAPPHRFKRDSEALETMRKKVDESLHNNDDSQEPPVFRPSELFRMIPYKRRRGRQATTVKDILLQLQHMGSSGEGATTVEPPPGQRPQDLLNKVRMKSLRFGEDVRPPYQGTFTRNVPEPSAKKLSRNPFSRNLPETNYDYESEAEWEEPEEGEDLDSEEEEEMSDDGEDDMDGFLDDDDDQPVDGKRRLIVGDLEPQSSGLRWQENDIDPVLHMYKIETISDSVSFPIDPFSTAYWQKPSKSNDTAPATQSSNSNGTGAEGSNKTSNNNGLTILGSGPGKAKRSFPPEQLEEFKSAVNGSDLSKLGLVEILKKKFPKVSKEVLKDTLTSTATRVGSKESEKKWVCK</sequence>
<dbReference type="InterPro" id="IPR021644">
    <property type="entry name" value="CAF-1_p150_acidic"/>
</dbReference>
<feature type="domain" description="Chromatin assembly factor 1 subunit A dimerization" evidence="9">
    <location>
        <begin position="391"/>
        <end position="465"/>
    </location>
</feature>
<keyword evidence="2" id="KW-0235">DNA replication</keyword>
<feature type="region of interest" description="Disordered" evidence="7">
    <location>
        <begin position="526"/>
        <end position="583"/>
    </location>
</feature>
<evidence type="ECO:0000256" key="3">
    <source>
        <dbReference type="ARBA" id="ARBA00022763"/>
    </source>
</evidence>
<evidence type="ECO:0000256" key="2">
    <source>
        <dbReference type="ARBA" id="ARBA00022705"/>
    </source>
</evidence>
<organism evidence="11 12">
    <name type="scientific">Aspergillus glaucus CBS 516.65</name>
    <dbReference type="NCBI Taxonomy" id="1160497"/>
    <lineage>
        <taxon>Eukaryota</taxon>
        <taxon>Fungi</taxon>
        <taxon>Dikarya</taxon>
        <taxon>Ascomycota</taxon>
        <taxon>Pezizomycotina</taxon>
        <taxon>Eurotiomycetes</taxon>
        <taxon>Eurotiomycetidae</taxon>
        <taxon>Eurotiales</taxon>
        <taxon>Aspergillaceae</taxon>
        <taxon>Aspergillus</taxon>
        <taxon>Aspergillus subgen. Aspergillus</taxon>
    </lineage>
</organism>
<evidence type="ECO:0000256" key="7">
    <source>
        <dbReference type="SAM" id="MobiDB-lite"/>
    </source>
</evidence>
<feature type="compositionally biased region" description="Polar residues" evidence="7">
    <location>
        <begin position="50"/>
        <end position="67"/>
    </location>
</feature>
<dbReference type="InterPro" id="IPR048800">
    <property type="entry name" value="Cac1-like_C"/>
</dbReference>
<feature type="region of interest" description="Disordered" evidence="7">
    <location>
        <begin position="362"/>
        <end position="383"/>
    </location>
</feature>
<feature type="region of interest" description="Disordered" evidence="7">
    <location>
        <begin position="395"/>
        <end position="500"/>
    </location>
</feature>
<comment type="subcellular location">
    <subcellularLocation>
        <location evidence="1">Nucleus</location>
    </subcellularLocation>
</comment>
<dbReference type="Pfam" id="PF21796">
    <property type="entry name" value="Cac1_C"/>
    <property type="match status" value="1"/>
</dbReference>
<evidence type="ECO:0000313" key="12">
    <source>
        <dbReference type="Proteomes" id="UP000184300"/>
    </source>
</evidence>
<feature type="compositionally biased region" description="Acidic residues" evidence="7">
    <location>
        <begin position="433"/>
        <end position="477"/>
    </location>
</feature>
<dbReference type="PANTHER" id="PTHR15272">
    <property type="entry name" value="CHROMATIN ASSEMBLY FACTOR 1 SUBUNIT A CAF-1 SUBUNIT A"/>
    <property type="match status" value="1"/>
</dbReference>
<evidence type="ECO:0000259" key="10">
    <source>
        <dbReference type="Pfam" id="PF21796"/>
    </source>
</evidence>
<dbReference type="InterPro" id="IPR022043">
    <property type="entry name" value="CAF1A_DD"/>
</dbReference>
<dbReference type="GeneID" id="34461381"/>
<dbReference type="EMBL" id="KV878916">
    <property type="protein sequence ID" value="OJJ79606.1"/>
    <property type="molecule type" value="Genomic_DNA"/>
</dbReference>
<evidence type="ECO:0000256" key="4">
    <source>
        <dbReference type="ARBA" id="ARBA00023186"/>
    </source>
</evidence>
<evidence type="ECO:0008006" key="13">
    <source>
        <dbReference type="Google" id="ProtNLM"/>
    </source>
</evidence>
<dbReference type="AlphaFoldDB" id="A0A1L9V6S4"/>
<dbReference type="OrthoDB" id="79480at2759"/>
<dbReference type="Pfam" id="PF12253">
    <property type="entry name" value="CAF1A_dimeriz"/>
    <property type="match status" value="1"/>
</dbReference>
<feature type="compositionally biased region" description="Polar residues" evidence="7">
    <location>
        <begin position="247"/>
        <end position="257"/>
    </location>
</feature>
<dbReference type="Pfam" id="PF11600">
    <property type="entry name" value="CAF1A_acidic"/>
    <property type="match status" value="1"/>
</dbReference>
<protein>
    <recommendedName>
        <fullName evidence="13">Chromatin assembly factor 1 subunit A</fullName>
    </recommendedName>
</protein>
<keyword evidence="12" id="KW-1185">Reference proteome</keyword>
<dbReference type="GO" id="GO:0006281">
    <property type="term" value="P:DNA repair"/>
    <property type="evidence" value="ECO:0007669"/>
    <property type="project" value="UniProtKB-KW"/>
</dbReference>
<dbReference type="GO" id="GO:0006260">
    <property type="term" value="P:DNA replication"/>
    <property type="evidence" value="ECO:0007669"/>
    <property type="project" value="UniProtKB-KW"/>
</dbReference>
<feature type="compositionally biased region" description="Basic and acidic residues" evidence="7">
    <location>
        <begin position="306"/>
        <end position="323"/>
    </location>
</feature>
<name>A0A1L9V6S4_ASPGL</name>
<evidence type="ECO:0000256" key="5">
    <source>
        <dbReference type="ARBA" id="ARBA00023204"/>
    </source>
</evidence>
<gene>
    <name evidence="11" type="ORF">ASPGLDRAFT_39713</name>
</gene>
<feature type="domain" description="Chromatin assembly factor 1 p150 subunit acidic region" evidence="8">
    <location>
        <begin position="161"/>
        <end position="255"/>
    </location>
</feature>
<evidence type="ECO:0000256" key="1">
    <source>
        <dbReference type="ARBA" id="ARBA00004123"/>
    </source>
</evidence>
<accession>A0A1L9V6S4</accession>
<feature type="compositionally biased region" description="Polar residues" evidence="7">
    <location>
        <begin position="534"/>
        <end position="566"/>
    </location>
</feature>
<feature type="compositionally biased region" description="Basic and acidic residues" evidence="7">
    <location>
        <begin position="126"/>
        <end position="230"/>
    </location>
</feature>
<feature type="domain" description="Chromatin assembly factor 1 subunit Cac1-like C-terminal" evidence="10">
    <location>
        <begin position="585"/>
        <end position="640"/>
    </location>
</feature>
<evidence type="ECO:0000259" key="8">
    <source>
        <dbReference type="Pfam" id="PF11600"/>
    </source>
</evidence>
<feature type="region of interest" description="Disordered" evidence="7">
    <location>
        <begin position="306"/>
        <end position="332"/>
    </location>
</feature>
<evidence type="ECO:0000313" key="11">
    <source>
        <dbReference type="EMBL" id="OJJ79606.1"/>
    </source>
</evidence>
<evidence type="ECO:0000259" key="9">
    <source>
        <dbReference type="Pfam" id="PF12253"/>
    </source>
</evidence>
<reference evidence="12" key="1">
    <citation type="journal article" date="2017" name="Genome Biol.">
        <title>Comparative genomics reveals high biological diversity and specific adaptations in the industrially and medically important fungal genus Aspergillus.</title>
        <authorList>
            <person name="de Vries R.P."/>
            <person name="Riley R."/>
            <person name="Wiebenga A."/>
            <person name="Aguilar-Osorio G."/>
            <person name="Amillis S."/>
            <person name="Uchima C.A."/>
            <person name="Anderluh G."/>
            <person name="Asadollahi M."/>
            <person name="Askin M."/>
            <person name="Barry K."/>
            <person name="Battaglia E."/>
            <person name="Bayram O."/>
            <person name="Benocci T."/>
            <person name="Braus-Stromeyer S.A."/>
            <person name="Caldana C."/>
            <person name="Canovas D."/>
            <person name="Cerqueira G.C."/>
            <person name="Chen F."/>
            <person name="Chen W."/>
            <person name="Choi C."/>
            <person name="Clum A."/>
            <person name="Dos Santos R.A."/>
            <person name="Damasio A.R."/>
            <person name="Diallinas G."/>
            <person name="Emri T."/>
            <person name="Fekete E."/>
            <person name="Flipphi M."/>
            <person name="Freyberg S."/>
            <person name="Gallo A."/>
            <person name="Gournas C."/>
            <person name="Habgood R."/>
            <person name="Hainaut M."/>
            <person name="Harispe M.L."/>
            <person name="Henrissat B."/>
            <person name="Hilden K.S."/>
            <person name="Hope R."/>
            <person name="Hossain A."/>
            <person name="Karabika E."/>
            <person name="Karaffa L."/>
            <person name="Karanyi Z."/>
            <person name="Krasevec N."/>
            <person name="Kuo A."/>
            <person name="Kusch H."/>
            <person name="LaButti K."/>
            <person name="Lagendijk E.L."/>
            <person name="Lapidus A."/>
            <person name="Levasseur A."/>
            <person name="Lindquist E."/>
            <person name="Lipzen A."/>
            <person name="Logrieco A.F."/>
            <person name="MacCabe A."/>
            <person name="Maekelae M.R."/>
            <person name="Malavazi I."/>
            <person name="Melin P."/>
            <person name="Meyer V."/>
            <person name="Mielnichuk N."/>
            <person name="Miskei M."/>
            <person name="Molnar A.P."/>
            <person name="Mule G."/>
            <person name="Ngan C.Y."/>
            <person name="Orejas M."/>
            <person name="Orosz E."/>
            <person name="Ouedraogo J.P."/>
            <person name="Overkamp K.M."/>
            <person name="Park H.-S."/>
            <person name="Perrone G."/>
            <person name="Piumi F."/>
            <person name="Punt P.J."/>
            <person name="Ram A.F."/>
            <person name="Ramon A."/>
            <person name="Rauscher S."/>
            <person name="Record E."/>
            <person name="Riano-Pachon D.M."/>
            <person name="Robert V."/>
            <person name="Roehrig J."/>
            <person name="Ruller R."/>
            <person name="Salamov A."/>
            <person name="Salih N.S."/>
            <person name="Samson R.A."/>
            <person name="Sandor E."/>
            <person name="Sanguinetti M."/>
            <person name="Schuetze T."/>
            <person name="Sepcic K."/>
            <person name="Shelest E."/>
            <person name="Sherlock G."/>
            <person name="Sophianopoulou V."/>
            <person name="Squina F.M."/>
            <person name="Sun H."/>
            <person name="Susca A."/>
            <person name="Todd R.B."/>
            <person name="Tsang A."/>
            <person name="Unkles S.E."/>
            <person name="van de Wiele N."/>
            <person name="van Rossen-Uffink D."/>
            <person name="Oliveira J.V."/>
            <person name="Vesth T.C."/>
            <person name="Visser J."/>
            <person name="Yu J.-H."/>
            <person name="Zhou M."/>
            <person name="Andersen M.R."/>
            <person name="Archer D.B."/>
            <person name="Baker S.E."/>
            <person name="Benoit I."/>
            <person name="Brakhage A.A."/>
            <person name="Braus G.H."/>
            <person name="Fischer R."/>
            <person name="Frisvad J.C."/>
            <person name="Goldman G.H."/>
            <person name="Houbraken J."/>
            <person name="Oakley B."/>
            <person name="Pocsi I."/>
            <person name="Scazzocchio C."/>
            <person name="Seiboth B."/>
            <person name="vanKuyk P.A."/>
            <person name="Wortman J."/>
            <person name="Dyer P.S."/>
            <person name="Grigoriev I.V."/>
        </authorList>
    </citation>
    <scope>NUCLEOTIDE SEQUENCE [LARGE SCALE GENOMIC DNA]</scope>
    <source>
        <strain evidence="12">CBS 516.65</strain>
    </source>
</reference>
<dbReference type="GO" id="GO:0033186">
    <property type="term" value="C:CAF-1 complex"/>
    <property type="evidence" value="ECO:0007669"/>
    <property type="project" value="TreeGrafter"/>
</dbReference>
<dbReference type="STRING" id="1160497.A0A1L9V6S4"/>
<dbReference type="GO" id="GO:0005634">
    <property type="term" value="C:nucleus"/>
    <property type="evidence" value="ECO:0007669"/>
    <property type="project" value="UniProtKB-SubCell"/>
</dbReference>
<keyword evidence="4" id="KW-0143">Chaperone</keyword>
<proteinExistence type="predicted"/>
<feature type="compositionally biased region" description="Basic and acidic residues" evidence="7">
    <location>
        <begin position="73"/>
        <end position="90"/>
    </location>
</feature>
<feature type="region of interest" description="Disordered" evidence="7">
    <location>
        <begin position="1"/>
        <end position="273"/>
    </location>
</feature>
<keyword evidence="5" id="KW-0234">DNA repair</keyword>
<evidence type="ECO:0000256" key="6">
    <source>
        <dbReference type="ARBA" id="ARBA00023242"/>
    </source>
</evidence>
<dbReference type="VEuPathDB" id="FungiDB:ASPGLDRAFT_39713"/>
<dbReference type="RefSeq" id="XP_022396304.1">
    <property type="nucleotide sequence ID" value="XM_022545120.1"/>
</dbReference>
<feature type="compositionally biased region" description="Basic and acidic residues" evidence="7">
    <location>
        <begin position="39"/>
        <end position="49"/>
    </location>
</feature>
<dbReference type="GO" id="GO:0006334">
    <property type="term" value="P:nucleosome assembly"/>
    <property type="evidence" value="ECO:0007669"/>
    <property type="project" value="TreeGrafter"/>
</dbReference>
<dbReference type="Proteomes" id="UP000184300">
    <property type="component" value="Unassembled WGS sequence"/>
</dbReference>
<keyword evidence="6" id="KW-0539">Nucleus</keyword>
<dbReference type="PANTHER" id="PTHR15272:SF0">
    <property type="entry name" value="CHROMATIN ASSEMBLY FACTOR 1 SUBUNIT A"/>
    <property type="match status" value="1"/>
</dbReference>